<organism evidence="2 3">
    <name type="scientific">Crotalaria pallida</name>
    <name type="common">Smooth rattlebox</name>
    <name type="synonym">Crotalaria striata</name>
    <dbReference type="NCBI Taxonomy" id="3830"/>
    <lineage>
        <taxon>Eukaryota</taxon>
        <taxon>Viridiplantae</taxon>
        <taxon>Streptophyta</taxon>
        <taxon>Embryophyta</taxon>
        <taxon>Tracheophyta</taxon>
        <taxon>Spermatophyta</taxon>
        <taxon>Magnoliopsida</taxon>
        <taxon>eudicotyledons</taxon>
        <taxon>Gunneridae</taxon>
        <taxon>Pentapetalae</taxon>
        <taxon>rosids</taxon>
        <taxon>fabids</taxon>
        <taxon>Fabales</taxon>
        <taxon>Fabaceae</taxon>
        <taxon>Papilionoideae</taxon>
        <taxon>50 kb inversion clade</taxon>
        <taxon>genistoids sensu lato</taxon>
        <taxon>core genistoids</taxon>
        <taxon>Crotalarieae</taxon>
        <taxon>Crotalaria</taxon>
    </lineage>
</organism>
<evidence type="ECO:0000313" key="3">
    <source>
        <dbReference type="Proteomes" id="UP001372338"/>
    </source>
</evidence>
<evidence type="ECO:0000256" key="1">
    <source>
        <dbReference type="SAM" id="MobiDB-lite"/>
    </source>
</evidence>
<reference evidence="2 3" key="1">
    <citation type="submission" date="2024-01" db="EMBL/GenBank/DDBJ databases">
        <title>The genomes of 5 underutilized Papilionoideae crops provide insights into root nodulation and disease resistanc.</title>
        <authorList>
            <person name="Yuan L."/>
        </authorList>
    </citation>
    <scope>NUCLEOTIDE SEQUENCE [LARGE SCALE GENOMIC DNA]</scope>
    <source>
        <strain evidence="2">ZHUSHIDOU_FW_LH</strain>
        <tissue evidence="2">Leaf</tissue>
    </source>
</reference>
<accession>A0AAN9E7L1</accession>
<dbReference type="Proteomes" id="UP001372338">
    <property type="component" value="Unassembled WGS sequence"/>
</dbReference>
<sequence>MATKQPEKDIQCEHATPTTPHVMSNLTGVEASQSAGSNVNDIITESLLQAIQDLSNRLGSLEKGNRELKTQLIAEQLQSTTKEFLPNLFPQKRETNNNIYGAKLNSIVSEVIKKSQDLIAQISQREGSTKERAIAVDDIVGFTRFADEVLQVVIDEYMTPRTGTKTKTSKGKERGDGSFFPDAPKSSNSGPNRIEIRIGLGSRSQKSSSIVRQFFQSTPPPEVRPVKRPRTEESNKYRQFNPYINGSPSQALSPVIRAADPKGKFDCIIPKHRAKMLFDIKAEMNLDHIQQKLAYYVFGCNLDERLYTVRQTQKKTVRSWILPPSFALDVLSNQSVAYILNKYRMSRLSDIEKLVGCLSAIMPQDMKRYTFPYYNMELKDLPVVQCQGIPNCGNSILSALYVLEWLSMENWFRSWPYGNVVTDICNFIDEDVARMNAMLTLLMSNINEEASKIQKLAERMFANLKHRKSPSSVAN</sequence>
<evidence type="ECO:0000313" key="2">
    <source>
        <dbReference type="EMBL" id="KAK7244657.1"/>
    </source>
</evidence>
<comment type="caution">
    <text evidence="2">The sequence shown here is derived from an EMBL/GenBank/DDBJ whole genome shotgun (WGS) entry which is preliminary data.</text>
</comment>
<keyword evidence="3" id="KW-1185">Reference proteome</keyword>
<feature type="region of interest" description="Disordered" evidence="1">
    <location>
        <begin position="162"/>
        <end position="193"/>
    </location>
</feature>
<dbReference type="EMBL" id="JAYWIO010000008">
    <property type="protein sequence ID" value="KAK7244657.1"/>
    <property type="molecule type" value="Genomic_DNA"/>
</dbReference>
<protein>
    <submittedName>
        <fullName evidence="2">Uncharacterized protein</fullName>
    </submittedName>
</protein>
<gene>
    <name evidence="2" type="ORF">RIF29_39482</name>
</gene>
<proteinExistence type="predicted"/>
<name>A0AAN9E7L1_CROPI</name>
<dbReference type="AlphaFoldDB" id="A0AAN9E7L1"/>